<protein>
    <recommendedName>
        <fullName evidence="4">Glycosyltransferase RgtA/B/C/D-like domain-containing protein</fullName>
    </recommendedName>
</protein>
<feature type="transmembrane region" description="Helical" evidence="1">
    <location>
        <begin position="93"/>
        <end position="113"/>
    </location>
</feature>
<keyword evidence="1" id="KW-0812">Transmembrane</keyword>
<evidence type="ECO:0008006" key="4">
    <source>
        <dbReference type="Google" id="ProtNLM"/>
    </source>
</evidence>
<organism evidence="2 3">
    <name type="scientific">Roseomonas fluvialis</name>
    <dbReference type="NCBI Taxonomy" id="1750527"/>
    <lineage>
        <taxon>Bacteria</taxon>
        <taxon>Pseudomonadati</taxon>
        <taxon>Pseudomonadota</taxon>
        <taxon>Alphaproteobacteria</taxon>
        <taxon>Acetobacterales</taxon>
        <taxon>Roseomonadaceae</taxon>
        <taxon>Roseomonas</taxon>
    </lineage>
</organism>
<feature type="transmembrane region" description="Helical" evidence="1">
    <location>
        <begin position="119"/>
        <end position="138"/>
    </location>
</feature>
<proteinExistence type="predicted"/>
<keyword evidence="3" id="KW-1185">Reference proteome</keyword>
<feature type="transmembrane region" description="Helical" evidence="1">
    <location>
        <begin position="63"/>
        <end position="81"/>
    </location>
</feature>
<evidence type="ECO:0000256" key="1">
    <source>
        <dbReference type="SAM" id="Phobius"/>
    </source>
</evidence>
<accession>A0ABN6P8H9</accession>
<feature type="transmembrane region" description="Helical" evidence="1">
    <location>
        <begin position="185"/>
        <end position="205"/>
    </location>
</feature>
<name>A0ABN6P8H9_9PROT</name>
<feature type="transmembrane region" description="Helical" evidence="1">
    <location>
        <begin position="150"/>
        <end position="179"/>
    </location>
</feature>
<evidence type="ECO:0000313" key="2">
    <source>
        <dbReference type="EMBL" id="BDG74232.1"/>
    </source>
</evidence>
<sequence>MAAALAVVAGALLLAWPALLNGYPLVFSDTGGFLHQTLGPLMLWDKPWVYGPLLHAFHWRATLWLPLAGQALLVSAMLWLVQRVLRGAPGHAGAATPGAHLAVCVVAATLTTAPFTVALLMPDVLTAPMVLALGLLGFARERLSGREAAWLVLVATLGIAAHLSHVPIGLALALLPLLALRVRGALLAGLPLVLGVALVVGTNAVGHGRAALSPHGATFLLARLQADGPAARVIQARCPDAGWYLCAFADRLPMDANDFLWEADSPVNRAPDGTPRFLGGAMLSPEAGVIVGETLRAEPIAVARAVLHNTVMQLLTAGIGDTLGPENLAAALHPRIAEGFPARETAAFEASLQMRGELRAAVAPLALLHALVLLATLPVLLAAGWRTWRAGDAVRVGLLAAVLVGVVGNAAATGGLSGVFPRYQARIAWLLPVVALLLLLLPQRPAGREAGA</sequence>
<feature type="transmembrane region" description="Helical" evidence="1">
    <location>
        <begin position="397"/>
        <end position="420"/>
    </location>
</feature>
<dbReference type="RefSeq" id="WP_244408416.1">
    <property type="nucleotide sequence ID" value="NZ_AP025637.1"/>
</dbReference>
<dbReference type="EMBL" id="AP025637">
    <property type="protein sequence ID" value="BDG74232.1"/>
    <property type="molecule type" value="Genomic_DNA"/>
</dbReference>
<evidence type="ECO:0000313" key="3">
    <source>
        <dbReference type="Proteomes" id="UP000831327"/>
    </source>
</evidence>
<gene>
    <name evidence="2" type="ORF">Rmf_41610</name>
</gene>
<reference evidence="2 3" key="1">
    <citation type="journal article" date="2016" name="Microbes Environ.">
        <title>Phylogenetically diverse aerobic anoxygenic phototrophic bacteria isolated from epilithic biofilms in Tama river, Japan.</title>
        <authorList>
            <person name="Hirose S."/>
            <person name="Matsuura K."/>
            <person name="Haruta S."/>
        </authorList>
    </citation>
    <scope>NUCLEOTIDE SEQUENCE [LARGE SCALE GENOMIC DNA]</scope>
    <source>
        <strain evidence="2 3">S08</strain>
    </source>
</reference>
<keyword evidence="1" id="KW-1133">Transmembrane helix</keyword>
<feature type="transmembrane region" description="Helical" evidence="1">
    <location>
        <begin position="427"/>
        <end position="443"/>
    </location>
</feature>
<dbReference type="Proteomes" id="UP000831327">
    <property type="component" value="Chromosome"/>
</dbReference>
<keyword evidence="1" id="KW-0472">Membrane</keyword>
<feature type="transmembrane region" description="Helical" evidence="1">
    <location>
        <begin position="361"/>
        <end position="385"/>
    </location>
</feature>